<dbReference type="Proteomes" id="UP001594351">
    <property type="component" value="Unassembled WGS sequence"/>
</dbReference>
<feature type="transmembrane region" description="Helical" evidence="1">
    <location>
        <begin position="7"/>
        <end position="27"/>
    </location>
</feature>
<dbReference type="InterPro" id="IPR025743">
    <property type="entry name" value="TssM1_N"/>
</dbReference>
<feature type="domain" description="Type VI secretion system component TssM1 helical" evidence="5">
    <location>
        <begin position="940"/>
        <end position="1050"/>
    </location>
</feature>
<evidence type="ECO:0000259" key="3">
    <source>
        <dbReference type="Pfam" id="PF06761"/>
    </source>
</evidence>
<reference evidence="6 7" key="1">
    <citation type="submission" date="2024-09" db="EMBL/GenBank/DDBJ databases">
        <title>Laminarin stimulates single cell rates of sulfate reduction while oxygen inhibits transcriptomic activity in coastal marine sediment.</title>
        <authorList>
            <person name="Lindsay M."/>
            <person name="Orcutt B."/>
            <person name="Emerson D."/>
            <person name="Stepanauskas R."/>
            <person name="D'Angelo T."/>
        </authorList>
    </citation>
    <scope>NUCLEOTIDE SEQUENCE [LARGE SCALE GENOMIC DNA]</scope>
    <source>
        <strain evidence="6">SAG AM-311-K15</strain>
    </source>
</reference>
<dbReference type="SUPFAM" id="SSF52540">
    <property type="entry name" value="P-loop containing nucleoside triphosphate hydrolases"/>
    <property type="match status" value="1"/>
</dbReference>
<organism evidence="6 7">
    <name type="scientific">candidate division CSSED10-310 bacterium</name>
    <dbReference type="NCBI Taxonomy" id="2855610"/>
    <lineage>
        <taxon>Bacteria</taxon>
        <taxon>Bacteria division CSSED10-310</taxon>
    </lineage>
</organism>
<feature type="transmembrane region" description="Helical" evidence="1">
    <location>
        <begin position="33"/>
        <end position="50"/>
    </location>
</feature>
<dbReference type="InterPro" id="IPR009612">
    <property type="entry name" value="IcmF-rel"/>
</dbReference>
<dbReference type="PANTHER" id="PTHR36153">
    <property type="entry name" value="INNER MEMBRANE PROTEIN-RELATED"/>
    <property type="match status" value="1"/>
</dbReference>
<dbReference type="InterPro" id="IPR017731">
    <property type="entry name" value="TssM1-like"/>
</dbReference>
<evidence type="ECO:0000313" key="7">
    <source>
        <dbReference type="Proteomes" id="UP001594351"/>
    </source>
</evidence>
<keyword evidence="7" id="KW-1185">Reference proteome</keyword>
<dbReference type="Pfam" id="PF06744">
    <property type="entry name" value="IcmF_C"/>
    <property type="match status" value="1"/>
</dbReference>
<dbReference type="InterPro" id="IPR053156">
    <property type="entry name" value="T6SS_TssM-like"/>
</dbReference>
<evidence type="ECO:0000259" key="5">
    <source>
        <dbReference type="Pfam" id="PF21070"/>
    </source>
</evidence>
<name>A0ABV6YYK6_UNCC1</name>
<dbReference type="Pfam" id="PF14331">
    <property type="entry name" value="IcmF-related_N"/>
    <property type="match status" value="1"/>
</dbReference>
<evidence type="ECO:0000259" key="2">
    <source>
        <dbReference type="Pfam" id="PF06744"/>
    </source>
</evidence>
<protein>
    <submittedName>
        <fullName evidence="6">Type VI secretion system membrane subunit TssM</fullName>
    </submittedName>
</protein>
<gene>
    <name evidence="6" type="primary">tssM</name>
    <name evidence="6" type="ORF">ACFL27_13885</name>
</gene>
<feature type="domain" description="Type VI secretion system IcmF C-terminal" evidence="2">
    <location>
        <begin position="1072"/>
        <end position="1154"/>
    </location>
</feature>
<feature type="domain" description="Type VI secretion system component TssM1 N-terminal" evidence="4">
    <location>
        <begin position="179"/>
        <end position="438"/>
    </location>
</feature>
<comment type="caution">
    <text evidence="6">The sequence shown here is derived from an EMBL/GenBank/DDBJ whole genome shotgun (WGS) entry which is preliminary data.</text>
</comment>
<keyword evidence="1" id="KW-0472">Membrane</keyword>
<dbReference type="InterPro" id="IPR027417">
    <property type="entry name" value="P-loop_NTPase"/>
</dbReference>
<dbReference type="NCBIfam" id="TIGR03348">
    <property type="entry name" value="VI_IcmF"/>
    <property type="match status" value="1"/>
</dbReference>
<dbReference type="EMBL" id="JBHPBY010000173">
    <property type="protein sequence ID" value="MFC1851282.1"/>
    <property type="molecule type" value="Genomic_DNA"/>
</dbReference>
<dbReference type="Pfam" id="PF06761">
    <property type="entry name" value="IcmF-related"/>
    <property type="match status" value="1"/>
</dbReference>
<sequence>MKLALKILKVFGFIMLMVIIYVGGMWLDLPLNTRLLGIIIVIFLYILLLLNRSFQANRGAALLEKSIRSQADEQIMGVRPSKREEIEQVKQQLEGAIGTLKKSKLGSGLGSKAALYALPWYMIIGPSAAGKTTAIQNSGLNFPFGHDPTRGVGGTRNCDWFFSDSTILIDTAGRYMTEDEDREEWLAFLDMLKKYRRHQAINGVIVGMNIDSLANATADDLDLHATNIRRCIDELIHHLGLCFPVYLVFMKCDLLQGFVEFFEDLNRLEREQIWGCSLSREQQKDPDPRSVFEKEFQKLFDAVIDARFSRLNSPMKRENRRKVFVFPLEFDLVQQNLAKFTGKLFQPNPYQDNPIFRGFYFTSGTQEGIPLDRVIQAIADQFDLPAERMSPFAPEIETKSYFIKDLFTEVIVPDRNLVSKTSRVARQKRILRISAFLGAILFLALFILGVTKGYISNTIDLNNISEAVQTLRETNWEDRSALTSHLTTLDNLNRQIQNLQGSTSLLKWELYRGDRVHELTQKLYLKEAGKFVKIHLYQTLTNRLQAYVKGTNFTHEKVYNYLKAYLLMGSKVQNLQEDKKNREFLIAELHALADEHLFQNVTDNDIQPLRPLVNRQINYFVNLMQSDTSQAFENNPRLIQWVRRNISKPPSIQGIYDRLKHESWNQLRPFTLSQALGGRHQTILRSDFEVPGFFTKIGWESYVQNAIEVESSSASKEDWVLGERLFPLPEIMKDKVKMSATLHQMYFNEYARTWWKFLKNIEYEPFDNIGAASERLRLLADFIDSPLMVLINSVAIQTQFENQTISGLKEKSESVVEKMGEKLGIIDQARAGSSASSRHPVDRHFAVLHELRSQTDVKEGLGLILNHFLAVSEVLESLQNEPEIKAKEYVLTILNQPAGELPDALKIVRRSLADFDLIVRKELFEQPIHLTWAVLLKEAHQYLNSQWRTMVYEPYQMTLMEYYPINSAGKDVPKVDLDRFFNPQNGALWVFLREELNPFIKQDLAQLNPFIKLDLSPLTWEDQGILLSQQTVEALNHAKAIVDGLFQEGNLQVSFNLKPELPGKKSISGPLPDIKKICLNIDGLEKCYQFGYPAVTKYSWPATEALPGASLEVFTRDDSPVAKQFSGDWAWFRLLQAAQIRSEGASEYRLQWLFTYENKYKIEVKYRLYAKSRYNPFNDTKTFFHFSCPNSLN</sequence>
<proteinExistence type="predicted"/>
<keyword evidence="1" id="KW-0812">Transmembrane</keyword>
<evidence type="ECO:0000313" key="6">
    <source>
        <dbReference type="EMBL" id="MFC1851282.1"/>
    </source>
</evidence>
<dbReference type="InterPro" id="IPR010623">
    <property type="entry name" value="IcmF_C"/>
</dbReference>
<evidence type="ECO:0000259" key="4">
    <source>
        <dbReference type="Pfam" id="PF14331"/>
    </source>
</evidence>
<dbReference type="InterPro" id="IPR048677">
    <property type="entry name" value="TssM1_hel"/>
</dbReference>
<feature type="transmembrane region" description="Helical" evidence="1">
    <location>
        <begin position="430"/>
        <end position="450"/>
    </location>
</feature>
<dbReference type="PANTHER" id="PTHR36153:SF1">
    <property type="entry name" value="TYPE VI SECRETION SYSTEM COMPONENT TSSM1"/>
    <property type="match status" value="1"/>
</dbReference>
<dbReference type="Pfam" id="PF21070">
    <property type="entry name" value="IcmF_helical"/>
    <property type="match status" value="1"/>
</dbReference>
<dbReference type="CDD" id="cd00882">
    <property type="entry name" value="Ras_like_GTPase"/>
    <property type="match status" value="1"/>
</dbReference>
<evidence type="ECO:0000256" key="1">
    <source>
        <dbReference type="SAM" id="Phobius"/>
    </source>
</evidence>
<keyword evidence="1" id="KW-1133">Transmembrane helix</keyword>
<accession>A0ABV6YYK6</accession>
<feature type="domain" description="IcmF-related" evidence="3">
    <location>
        <begin position="486"/>
        <end position="799"/>
    </location>
</feature>